<evidence type="ECO:0000313" key="5">
    <source>
        <dbReference type="Proteomes" id="UP000199524"/>
    </source>
</evidence>
<evidence type="ECO:0000256" key="2">
    <source>
        <dbReference type="ARBA" id="ARBA00022962"/>
    </source>
</evidence>
<dbReference type="GO" id="GO:0016740">
    <property type="term" value="F:transferase activity"/>
    <property type="evidence" value="ECO:0007669"/>
    <property type="project" value="UniProtKB-KW"/>
</dbReference>
<keyword evidence="2" id="KW-0315">Glutamine amidotransferase</keyword>
<dbReference type="PANTHER" id="PTHR11907">
    <property type="entry name" value="AMIDOPHOSPHORIBOSYLTRANSFERASE"/>
    <property type="match status" value="1"/>
</dbReference>
<gene>
    <name evidence="4" type="ORF">SAMN05216598_3860</name>
</gene>
<accession>A0A1H1XDX1</accession>
<dbReference type="PROSITE" id="PS51278">
    <property type="entry name" value="GATASE_TYPE_2"/>
    <property type="match status" value="1"/>
</dbReference>
<evidence type="ECO:0000313" key="4">
    <source>
        <dbReference type="EMBL" id="SDT07331.1"/>
    </source>
</evidence>
<dbReference type="Gene3D" id="3.60.20.10">
    <property type="entry name" value="Glutamine Phosphoribosylpyrophosphate, subunit 1, domain 1"/>
    <property type="match status" value="1"/>
</dbReference>
<dbReference type="AlphaFoldDB" id="A0A1H1XDX1"/>
<keyword evidence="1" id="KW-0808">Transferase</keyword>
<feature type="domain" description="Glutamine amidotransferase type-2" evidence="3">
    <location>
        <begin position="2"/>
        <end position="299"/>
    </location>
</feature>
<dbReference type="RefSeq" id="WP_090207608.1">
    <property type="nucleotide sequence ID" value="NZ_CP162519.1"/>
</dbReference>
<keyword evidence="5" id="KW-1185">Reference proteome</keyword>
<dbReference type="Proteomes" id="UP000199524">
    <property type="component" value="Chromosome I"/>
</dbReference>
<protein>
    <submittedName>
        <fullName evidence="4">N-methylglutamate synthase subunit A</fullName>
    </submittedName>
</protein>
<sequence length="306" mass="33227">MCGIVGLYLKNPALESRLGQLFEPMLEAMTDRGPDSAGFAIYGDEVGEGWIKLTLQATREGYDFKALVGALEARLGAPLDWFQNASAIVLKIQAEEAVVRAALAELAPDVRIMSAGQSIEILKGMGLPREISERFGLASMKGSHIIGHTRMATESAVTMEGSHPFSTGADLCLVHNGSLSNHSRLRQNLRREGIHFETENDTEVAAGYLAWRLQQGDSLKAALDKSLDDLDGFFTFAIGTRNGFAVIRDPIACKPAILAETDDYVAMASEYQALSSLPGIDKAKVWEPVPATLYIWERESAQGARP</sequence>
<dbReference type="InterPro" id="IPR029055">
    <property type="entry name" value="Ntn_hydrolases_N"/>
</dbReference>
<dbReference type="InterPro" id="IPR017932">
    <property type="entry name" value="GATase_2_dom"/>
</dbReference>
<evidence type="ECO:0000256" key="1">
    <source>
        <dbReference type="ARBA" id="ARBA00022679"/>
    </source>
</evidence>
<reference evidence="5" key="1">
    <citation type="submission" date="2016-10" db="EMBL/GenBank/DDBJ databases">
        <authorList>
            <person name="Varghese N."/>
            <person name="Submissions S."/>
        </authorList>
    </citation>
    <scope>NUCLEOTIDE SEQUENCE [LARGE SCALE GENOMIC DNA]</scope>
    <source>
        <strain evidence="5">ATCC 23835</strain>
    </source>
</reference>
<dbReference type="EMBL" id="LT629777">
    <property type="protein sequence ID" value="SDT07331.1"/>
    <property type="molecule type" value="Genomic_DNA"/>
</dbReference>
<dbReference type="SUPFAM" id="SSF56235">
    <property type="entry name" value="N-terminal nucleophile aminohydrolases (Ntn hydrolases)"/>
    <property type="match status" value="1"/>
</dbReference>
<proteinExistence type="predicted"/>
<organism evidence="4 5">
    <name type="scientific">Pseudomonas asplenii</name>
    <dbReference type="NCBI Taxonomy" id="53407"/>
    <lineage>
        <taxon>Bacteria</taxon>
        <taxon>Pseudomonadati</taxon>
        <taxon>Pseudomonadota</taxon>
        <taxon>Gammaproteobacteria</taxon>
        <taxon>Pseudomonadales</taxon>
        <taxon>Pseudomonadaceae</taxon>
        <taxon>Pseudomonas</taxon>
    </lineage>
</organism>
<name>A0A1H1XDX1_9PSED</name>
<evidence type="ECO:0000259" key="3">
    <source>
        <dbReference type="PROSITE" id="PS51278"/>
    </source>
</evidence>
<dbReference type="GeneID" id="300208778"/>
<dbReference type="Pfam" id="PF13522">
    <property type="entry name" value="GATase_6"/>
    <property type="match status" value="1"/>
</dbReference>
<dbReference type="CDD" id="cd01907">
    <property type="entry name" value="GlxB"/>
    <property type="match status" value="1"/>
</dbReference>